<organism evidence="2 3">
    <name type="scientific">Anaeramoeba flamelloides</name>
    <dbReference type="NCBI Taxonomy" id="1746091"/>
    <lineage>
        <taxon>Eukaryota</taxon>
        <taxon>Metamonada</taxon>
        <taxon>Anaeramoebidae</taxon>
        <taxon>Anaeramoeba</taxon>
    </lineage>
</organism>
<dbReference type="Proteomes" id="UP001146793">
    <property type="component" value="Unassembled WGS sequence"/>
</dbReference>
<proteinExistence type="predicted"/>
<sequence>MIETNILFQKHLASNRSKMDLKNLKICVDAGWSSRGHYANECAFIIIDKETGLLFDLIVVTRDKFSGPSGNMEAEAARIFCEKHKNTIELKAVVKDDLEDLKSGIRKEFDEYLQVLDDNLKKTEKKIIQGLFADEEKQYWEDVCNALQEKINYFSKIRILFVPTPDQYFTQYEIENESKYNLTPQFIELKNLIFKIVNKAEMYVTAYSTNKCESFMNSRTKFIDKRIDSSKQWEMRCQFSVLNRELPEWRTILMDQIGFTINLPQMVSQFQKNREKEYEKERQTKPEYIKYRYQQKNKKFHRRDGEIANGGYKFKDANVNKTIYKKKFRCRSCSSRYSIELSRILHEIIFHQRYPVPVEKDVIVQNLKQTKTQITRCERTLKKSIETLINRIKKKTTVRDKETLSVKNSALENLTNYQKTFYETYQLKKRTRKKKKNDQDEIEIFKEIDEEDEFDQRNSEEEGTGEELTENGFSEINKILTASDLKPSSGPKYDEMFGISFDKRLPSSFNNNNLLFEIDRNKNK</sequence>
<comment type="caution">
    <text evidence="2">The sequence shown here is derived from an EMBL/GenBank/DDBJ whole genome shotgun (WGS) entry which is preliminary data.</text>
</comment>
<gene>
    <name evidence="2" type="ORF">M0812_29653</name>
</gene>
<reference evidence="2" key="1">
    <citation type="submission" date="2022-08" db="EMBL/GenBank/DDBJ databases">
        <title>Novel sulphate-reducing endosymbionts in the free-living metamonad Anaeramoeba.</title>
        <authorList>
            <person name="Jerlstrom-Hultqvist J."/>
            <person name="Cepicka I."/>
            <person name="Gallot-Lavallee L."/>
            <person name="Salas-Leiva D."/>
            <person name="Curtis B.A."/>
            <person name="Zahonova K."/>
            <person name="Pipaliya S."/>
            <person name="Dacks J."/>
            <person name="Roger A.J."/>
        </authorList>
    </citation>
    <scope>NUCLEOTIDE SEQUENCE</scope>
    <source>
        <strain evidence="2">Busselton2</strain>
    </source>
</reference>
<dbReference type="AlphaFoldDB" id="A0AAV7Y2B8"/>
<name>A0AAV7Y2B8_9EUKA</name>
<evidence type="ECO:0000256" key="1">
    <source>
        <dbReference type="SAM" id="MobiDB-lite"/>
    </source>
</evidence>
<accession>A0AAV7Y2B8</accession>
<evidence type="ECO:0008006" key="4">
    <source>
        <dbReference type="Google" id="ProtNLM"/>
    </source>
</evidence>
<evidence type="ECO:0000313" key="3">
    <source>
        <dbReference type="Proteomes" id="UP001146793"/>
    </source>
</evidence>
<dbReference type="EMBL" id="JANTQA010000075">
    <property type="protein sequence ID" value="KAJ3424021.1"/>
    <property type="molecule type" value="Genomic_DNA"/>
</dbReference>
<protein>
    <recommendedName>
        <fullName evidence="4">C2H2-type domain-containing protein</fullName>
    </recommendedName>
</protein>
<evidence type="ECO:0000313" key="2">
    <source>
        <dbReference type="EMBL" id="KAJ3424021.1"/>
    </source>
</evidence>
<feature type="region of interest" description="Disordered" evidence="1">
    <location>
        <begin position="452"/>
        <end position="472"/>
    </location>
</feature>